<keyword evidence="2 5" id="KW-0540">Nuclease</keyword>
<feature type="domain" description="OB-fold nucleic acid binding" evidence="9">
    <location>
        <begin position="5"/>
        <end position="99"/>
    </location>
</feature>
<dbReference type="InterPro" id="IPR020579">
    <property type="entry name" value="Exonuc_VII_lsu_C"/>
</dbReference>
<dbReference type="Pfam" id="PF02601">
    <property type="entry name" value="Exonuc_VII_L"/>
    <property type="match status" value="1"/>
</dbReference>
<comment type="catalytic activity">
    <reaction evidence="5 6">
        <text>Exonucleolytic cleavage in either 5'- to 3'- or 3'- to 5'-direction to yield nucleoside 5'-phosphates.</text>
        <dbReference type="EC" id="3.1.11.6"/>
    </reaction>
</comment>
<evidence type="ECO:0000256" key="2">
    <source>
        <dbReference type="ARBA" id="ARBA00022722"/>
    </source>
</evidence>
<dbReference type="GO" id="GO:0003676">
    <property type="term" value="F:nucleic acid binding"/>
    <property type="evidence" value="ECO:0007669"/>
    <property type="project" value="InterPro"/>
</dbReference>
<evidence type="ECO:0000256" key="7">
    <source>
        <dbReference type="SAM" id="Coils"/>
    </source>
</evidence>
<evidence type="ECO:0000259" key="8">
    <source>
        <dbReference type="Pfam" id="PF02601"/>
    </source>
</evidence>
<dbReference type="AlphaFoldDB" id="A0A174LIW6"/>
<dbReference type="EMBL" id="CZAB01000025">
    <property type="protein sequence ID" value="CUP21399.1"/>
    <property type="molecule type" value="Genomic_DNA"/>
</dbReference>
<dbReference type="RefSeq" id="WP_022203033.1">
    <property type="nucleotide sequence ID" value="NZ_CATYWZ010000001.1"/>
</dbReference>
<protein>
    <recommendedName>
        <fullName evidence="5">Exodeoxyribonuclease 7 large subunit</fullName>
        <ecNumber evidence="5">3.1.11.6</ecNumber>
    </recommendedName>
    <alternativeName>
        <fullName evidence="5">Exodeoxyribonuclease VII large subunit</fullName>
        <shortName evidence="5">Exonuclease VII large subunit</shortName>
    </alternativeName>
</protein>
<dbReference type="EC" id="3.1.11.6" evidence="5"/>
<dbReference type="PANTHER" id="PTHR30008:SF0">
    <property type="entry name" value="EXODEOXYRIBONUCLEASE 7 LARGE SUBUNIT"/>
    <property type="match status" value="1"/>
</dbReference>
<comment type="subcellular location">
    <subcellularLocation>
        <location evidence="5 6">Cytoplasm</location>
    </subcellularLocation>
</comment>
<evidence type="ECO:0000313" key="11">
    <source>
        <dbReference type="Proteomes" id="UP000095512"/>
    </source>
</evidence>
<dbReference type="GO" id="GO:0005737">
    <property type="term" value="C:cytoplasm"/>
    <property type="evidence" value="ECO:0007669"/>
    <property type="project" value="UniProtKB-SubCell"/>
</dbReference>
<dbReference type="InterPro" id="IPR003753">
    <property type="entry name" value="Exonuc_VII_L"/>
</dbReference>
<evidence type="ECO:0000256" key="6">
    <source>
        <dbReference type="RuleBase" id="RU004355"/>
    </source>
</evidence>
<keyword evidence="7" id="KW-0175">Coiled coil</keyword>
<dbReference type="Proteomes" id="UP000095512">
    <property type="component" value="Unassembled WGS sequence"/>
</dbReference>
<dbReference type="PANTHER" id="PTHR30008">
    <property type="entry name" value="EXODEOXYRIBONUCLEASE 7 LARGE SUBUNIT"/>
    <property type="match status" value="1"/>
</dbReference>
<dbReference type="GO" id="GO:0006308">
    <property type="term" value="P:DNA catabolic process"/>
    <property type="evidence" value="ECO:0007669"/>
    <property type="project" value="UniProtKB-UniRule"/>
</dbReference>
<keyword evidence="4 5" id="KW-0269">Exonuclease</keyword>
<dbReference type="Pfam" id="PF13742">
    <property type="entry name" value="tRNA_anti_2"/>
    <property type="match status" value="1"/>
</dbReference>
<accession>A0A174LIW6</accession>
<reference evidence="10 11" key="1">
    <citation type="submission" date="2015-09" db="EMBL/GenBank/DDBJ databases">
        <authorList>
            <consortium name="Pathogen Informatics"/>
        </authorList>
    </citation>
    <scope>NUCLEOTIDE SEQUENCE [LARGE SCALE GENOMIC DNA]</scope>
    <source>
        <strain evidence="10 11">2789STDY5834865</strain>
    </source>
</reference>
<dbReference type="NCBIfam" id="TIGR00237">
    <property type="entry name" value="xseA"/>
    <property type="match status" value="1"/>
</dbReference>
<comment type="subunit">
    <text evidence="5">Heterooligomer composed of large and small subunits.</text>
</comment>
<dbReference type="GO" id="GO:0009318">
    <property type="term" value="C:exodeoxyribonuclease VII complex"/>
    <property type="evidence" value="ECO:0007669"/>
    <property type="project" value="UniProtKB-UniRule"/>
</dbReference>
<keyword evidence="3 5" id="KW-0378">Hydrolase</keyword>
<evidence type="ECO:0000313" key="10">
    <source>
        <dbReference type="EMBL" id="CUP21399.1"/>
    </source>
</evidence>
<dbReference type="InterPro" id="IPR025824">
    <property type="entry name" value="OB-fold_nuc-bd_dom"/>
</dbReference>
<evidence type="ECO:0000256" key="5">
    <source>
        <dbReference type="HAMAP-Rule" id="MF_00378"/>
    </source>
</evidence>
<organism evidence="10 11">
    <name type="scientific">Enterocloster clostridioformis</name>
    <dbReference type="NCBI Taxonomy" id="1531"/>
    <lineage>
        <taxon>Bacteria</taxon>
        <taxon>Bacillati</taxon>
        <taxon>Bacillota</taxon>
        <taxon>Clostridia</taxon>
        <taxon>Lachnospirales</taxon>
        <taxon>Lachnospiraceae</taxon>
        <taxon>Enterocloster</taxon>
    </lineage>
</organism>
<keyword evidence="1 5" id="KW-0963">Cytoplasm</keyword>
<dbReference type="CDD" id="cd04489">
    <property type="entry name" value="ExoVII_LU_OBF"/>
    <property type="match status" value="1"/>
</dbReference>
<dbReference type="GO" id="GO:0008855">
    <property type="term" value="F:exodeoxyribonuclease VII activity"/>
    <property type="evidence" value="ECO:0007669"/>
    <property type="project" value="UniProtKB-UniRule"/>
</dbReference>
<evidence type="ECO:0000256" key="4">
    <source>
        <dbReference type="ARBA" id="ARBA00022839"/>
    </source>
</evidence>
<name>A0A174LIW6_9FIRM</name>
<evidence type="ECO:0000256" key="1">
    <source>
        <dbReference type="ARBA" id="ARBA00022490"/>
    </source>
</evidence>
<comment type="similarity">
    <text evidence="5 6">Belongs to the XseA family.</text>
</comment>
<proteinExistence type="inferred from homology"/>
<dbReference type="HAMAP" id="MF_00378">
    <property type="entry name" value="Exonuc_7_L"/>
    <property type="match status" value="1"/>
</dbReference>
<evidence type="ECO:0000259" key="9">
    <source>
        <dbReference type="Pfam" id="PF13742"/>
    </source>
</evidence>
<feature type="coiled-coil region" evidence="7">
    <location>
        <begin position="308"/>
        <end position="347"/>
    </location>
</feature>
<feature type="domain" description="Exonuclease VII large subunit C-terminal" evidence="8">
    <location>
        <begin position="123"/>
        <end position="413"/>
    </location>
</feature>
<comment type="function">
    <text evidence="5">Bidirectionally degrades single-stranded DNA into large acid-insoluble oligonucleotides, which are then degraded further into small acid-soluble oligonucleotides.</text>
</comment>
<gene>
    <name evidence="5 10" type="primary">xseA</name>
    <name evidence="10" type="ORF">ERS852480_02862</name>
</gene>
<evidence type="ECO:0000256" key="3">
    <source>
        <dbReference type="ARBA" id="ARBA00022801"/>
    </source>
</evidence>
<sequence length="428" mass="47918">MASVYTVSQVTAYIRNMFTQDFALNRISIRGEVSNCKYHTSGHIYFTLKDGGAQIAAVMFAGQRKGLDFELREGQEVTVSGTVDVYERDGRYQLYAKEITREGKGDLFRQFEKLRNELEEMGMFDSSYKQPIPKYARKVGIVTAGTGAAIRDIMNISARRNPYVQLILYPALVQGEQAKYSIAKGIETLDRMGLDVLIVGRGGGSIEDLWAFNEEMVARAIFNCTTPVISAVGHETDVTIADYVADLRAPTPSAAAELAVFDYGQFVEQVNLYRQVLERSMERRLEKLHFRLDQCGMRLKLLSPERQLNDRRQRLADMESRLERMMEEELGASRLKLEDRKRRLEAQMAAGLTEGKHRLALLSGRLDGLSPLKKLGGGYGFVTDARGRAFTSIAQAEPGDIIRISVKDGRADARVVETESMKLPGSEG</sequence>